<dbReference type="SUPFAM" id="SSF49299">
    <property type="entry name" value="PKD domain"/>
    <property type="match status" value="1"/>
</dbReference>
<dbReference type="Gene3D" id="2.60.40.1190">
    <property type="match status" value="2"/>
</dbReference>
<accession>A0A4D6H9I7</accession>
<dbReference type="RefSeq" id="WP_049993309.1">
    <property type="nucleotide sequence ID" value="NZ_CP031310.1"/>
</dbReference>
<feature type="region of interest" description="Disordered" evidence="1">
    <location>
        <begin position="530"/>
        <end position="569"/>
    </location>
</feature>
<dbReference type="GO" id="GO:0016020">
    <property type="term" value="C:membrane"/>
    <property type="evidence" value="ECO:0007669"/>
    <property type="project" value="TreeGrafter"/>
</dbReference>
<organism evidence="3 4">
    <name type="scientific">Halapricum salinum</name>
    <dbReference type="NCBI Taxonomy" id="1457250"/>
    <lineage>
        <taxon>Archaea</taxon>
        <taxon>Methanobacteriati</taxon>
        <taxon>Methanobacteriota</taxon>
        <taxon>Stenosarchaea group</taxon>
        <taxon>Halobacteria</taxon>
        <taxon>Halobacteriales</taxon>
        <taxon>Haloarculaceae</taxon>
        <taxon>Halapricum</taxon>
    </lineage>
</organism>
<dbReference type="GO" id="GO:0031410">
    <property type="term" value="C:cytoplasmic vesicle"/>
    <property type="evidence" value="ECO:0007669"/>
    <property type="project" value="TreeGrafter"/>
</dbReference>
<dbReference type="Pfam" id="PF09985">
    <property type="entry name" value="Glucodextran_C"/>
    <property type="match status" value="2"/>
</dbReference>
<dbReference type="InterPro" id="IPR029865">
    <property type="entry name" value="KIAA0319-like"/>
</dbReference>
<evidence type="ECO:0000259" key="2">
    <source>
        <dbReference type="SMART" id="SM00089"/>
    </source>
</evidence>
<dbReference type="AlphaFoldDB" id="A0A4D6H9I7"/>
<gene>
    <name evidence="3" type="ORF">DV733_00895</name>
</gene>
<feature type="compositionally biased region" description="Gly residues" evidence="1">
    <location>
        <begin position="718"/>
        <end position="728"/>
    </location>
</feature>
<dbReference type="Gene3D" id="2.60.40.10">
    <property type="entry name" value="Immunoglobulins"/>
    <property type="match status" value="2"/>
</dbReference>
<dbReference type="PANTHER" id="PTHR46182:SF2">
    <property type="entry name" value="FI19480P1"/>
    <property type="match status" value="1"/>
</dbReference>
<dbReference type="InterPro" id="IPR013783">
    <property type="entry name" value="Ig-like_fold"/>
</dbReference>
<dbReference type="InterPro" id="IPR035986">
    <property type="entry name" value="PKD_dom_sf"/>
</dbReference>
<protein>
    <recommendedName>
        <fullName evidence="2">PKD/Chitinase domain-containing protein</fullName>
    </recommendedName>
</protein>
<dbReference type="PANTHER" id="PTHR46182">
    <property type="entry name" value="FI19480P1"/>
    <property type="match status" value="1"/>
</dbReference>
<proteinExistence type="predicted"/>
<dbReference type="KEGG" id="hsn:DV733_00895"/>
<dbReference type="SMART" id="SM00089">
    <property type="entry name" value="PKD"/>
    <property type="match status" value="2"/>
</dbReference>
<evidence type="ECO:0000313" key="3">
    <source>
        <dbReference type="EMBL" id="QCC49866.1"/>
    </source>
</evidence>
<dbReference type="InterPro" id="IPR022409">
    <property type="entry name" value="PKD/Chitinase_dom"/>
</dbReference>
<evidence type="ECO:0000313" key="4">
    <source>
        <dbReference type="Proteomes" id="UP000296706"/>
    </source>
</evidence>
<dbReference type="GeneID" id="39846382"/>
<feature type="domain" description="PKD/Chitinase" evidence="2">
    <location>
        <begin position="611"/>
        <end position="703"/>
    </location>
</feature>
<dbReference type="EMBL" id="CP031310">
    <property type="protein sequence ID" value="QCC49866.1"/>
    <property type="molecule type" value="Genomic_DNA"/>
</dbReference>
<reference evidence="3 4" key="1">
    <citation type="journal article" date="2019" name="Nat. Commun.">
        <title>A new type of DNA phosphorothioation-based antiviral system in archaea.</title>
        <authorList>
            <person name="Xiong L."/>
            <person name="Liu S."/>
            <person name="Chen S."/>
            <person name="Xiao Y."/>
            <person name="Zhu B."/>
            <person name="Gao Y."/>
            <person name="Zhang Y."/>
            <person name="Chen B."/>
            <person name="Luo J."/>
            <person name="Deng Z."/>
            <person name="Chen X."/>
            <person name="Wang L."/>
            <person name="Chen S."/>
        </authorList>
    </citation>
    <scope>NUCLEOTIDE SEQUENCE [LARGE SCALE GENOMIC DNA]</scope>
    <source>
        <strain evidence="3 4">CBA1105</strain>
    </source>
</reference>
<name>A0A4D6H9I7_9EURY</name>
<dbReference type="InterPro" id="IPR019248">
    <property type="entry name" value="Glucodextran_C"/>
</dbReference>
<dbReference type="Proteomes" id="UP000296706">
    <property type="component" value="Chromosome"/>
</dbReference>
<sequence>MKRRQYLGSMAGLSAASALGIQSVTADSSSTTANHVGTIHDATGDDVGPGTYTYPNNLSKGQLDVEQLDIEDTEDSWEFTAHMGLVNNQFDNEAGFSTQVIQLYFQDPNAPEDAPSSSTPRPGVVSSFQEGYHYRAHIMSGGSVLETPNQDPTAEEYSPLAELSASGSAENDTISFSIPKEHFDSDLREMKGAIMTFSQDGFGTAGIRQGFAQEAADWSFGGAKADSTDTAPRILDLVGPDTVVNQSGALEYSADEAASIPLYEYDDLIDGGTIADPEGDDTGPGTYTYPNNLSKGQLDVTGVDINTTADAWEFTAHMGLVNNQFDNEAGFSAQVIQLYLQDPNAPDDAPTSATPRPGVVSTLQEGYHYRVHIMAGGSVLETPDQDPTADEYSPVAELSASGDTENDTISFTLPKEHIASDSLSELKGVMMTFSQDGFGTAGIRQGFAQEAADWSFGGAKADSTETAPRILDLVGPEDIVAQSESLSYSADEPASIPLFPITSLVTGEQSVSLTALAPPAGEVWAGLEGQLDASNSSDPDGQTLSFSWTQTGGPDAPLSDADTAQPTFTAPEVDERTTLTFEVTVTDPDGNSATATTTATAVPQSENDAPVAEVVNGNRTVSPGDIVLLDGTPSSDPNGGTLTFQWEQTGGSPSVELSNAETSGAGFTAPDVDSETELTFTLTVSDGQGKSASTEVTITVSGSGGGTTDSGDGDGDGDTGSGFGPGFGAIGSLVGIAGGAAYAGKRRLTGESDDE</sequence>
<feature type="compositionally biased region" description="Polar residues" evidence="1">
    <location>
        <begin position="532"/>
        <end position="552"/>
    </location>
</feature>
<dbReference type="OrthoDB" id="241964at2157"/>
<feature type="domain" description="PKD/Chitinase" evidence="2">
    <location>
        <begin position="514"/>
        <end position="604"/>
    </location>
</feature>
<dbReference type="SUPFAM" id="SSF49344">
    <property type="entry name" value="CBD9-like"/>
    <property type="match status" value="2"/>
</dbReference>
<dbReference type="STRING" id="1457250.GCA_000755225_02473"/>
<feature type="region of interest" description="Disordered" evidence="1">
    <location>
        <begin position="698"/>
        <end position="728"/>
    </location>
</feature>
<evidence type="ECO:0000256" key="1">
    <source>
        <dbReference type="SAM" id="MobiDB-lite"/>
    </source>
</evidence>
<keyword evidence="4" id="KW-1185">Reference proteome</keyword>
<dbReference type="Pfam" id="PF22352">
    <property type="entry name" value="K319L-like_PKD"/>
    <property type="match status" value="2"/>
</dbReference>